<sequence length="328" mass="36054">MKLASLKNNSRDGALVVVSKNLLTACTVNDISPSLIRALESWASVGEKLQQVYEDLNNQKVKNSFKLDMKNLCSPLPRSYQWLDGSAYLPHVRRVRKARNADMPESFLTDPLMYQGSSDSFSGPCDDIPLMDESWGADFESEVAIITDDTPMQTTAQQAASHIALLMLVNDYSLRNLIPSELAKGFGFIQGKPSGSFSPVAVTPDELGEHWLHCKLQLPLKTWLNGELSGEPDAGTDMQFGFDQLIEHACKSRQLSAGTIIGSGTVSNADETLGASCLVEKRVIEIAQSGKAKTPYLKYGDQIKIEMLDASEQSIFGAIEQRVVQWHP</sequence>
<dbReference type="InterPro" id="IPR041072">
    <property type="entry name" value="FAA_hydro_N"/>
</dbReference>
<dbReference type="SUPFAM" id="SSF56529">
    <property type="entry name" value="FAH"/>
    <property type="match status" value="1"/>
</dbReference>
<evidence type="ECO:0000259" key="2">
    <source>
        <dbReference type="Pfam" id="PF18288"/>
    </source>
</evidence>
<dbReference type="Gene3D" id="3.90.850.10">
    <property type="entry name" value="Fumarylacetoacetase-like, C-terminal domain"/>
    <property type="match status" value="1"/>
</dbReference>
<organism evidence="3">
    <name type="scientific">hydrothermal vent metagenome</name>
    <dbReference type="NCBI Taxonomy" id="652676"/>
    <lineage>
        <taxon>unclassified sequences</taxon>
        <taxon>metagenomes</taxon>
        <taxon>ecological metagenomes</taxon>
    </lineage>
</organism>
<keyword evidence="3" id="KW-0378">Hydrolase</keyword>
<dbReference type="PANTHER" id="PTHR43211">
    <property type="entry name" value="FUMARYLACETOACETATE HYDROLASE"/>
    <property type="match status" value="1"/>
</dbReference>
<proteinExistence type="predicted"/>
<feature type="domain" description="Fumarylacetoacetase-like C-terminal" evidence="1">
    <location>
        <begin position="83"/>
        <end position="324"/>
    </location>
</feature>
<protein>
    <submittedName>
        <fullName evidence="3">Fumarylacetoacetate hydrolase family protein</fullName>
    </submittedName>
</protein>
<dbReference type="AlphaFoldDB" id="A0A3B0XRP3"/>
<evidence type="ECO:0000259" key="1">
    <source>
        <dbReference type="Pfam" id="PF01557"/>
    </source>
</evidence>
<reference evidence="3" key="1">
    <citation type="submission" date="2018-06" db="EMBL/GenBank/DDBJ databases">
        <authorList>
            <person name="Zhirakovskaya E."/>
        </authorList>
    </citation>
    <scope>NUCLEOTIDE SEQUENCE</scope>
</reference>
<dbReference type="PANTHER" id="PTHR43211:SF1">
    <property type="entry name" value="BLL6422 PROTEIN"/>
    <property type="match status" value="1"/>
</dbReference>
<evidence type="ECO:0000313" key="3">
    <source>
        <dbReference type="EMBL" id="VAW59026.1"/>
    </source>
</evidence>
<dbReference type="EMBL" id="UOFG01000058">
    <property type="protein sequence ID" value="VAW59026.1"/>
    <property type="molecule type" value="Genomic_DNA"/>
</dbReference>
<dbReference type="InterPro" id="IPR011234">
    <property type="entry name" value="Fumarylacetoacetase-like_C"/>
</dbReference>
<dbReference type="Pfam" id="PF18288">
    <property type="entry name" value="FAA_hydro_N_2"/>
    <property type="match status" value="1"/>
</dbReference>
<accession>A0A3B0XRP3</accession>
<gene>
    <name evidence="3" type="ORF">MNBD_GAMMA11-1102</name>
</gene>
<feature type="domain" description="Fumarylacetoacetase N-terminal" evidence="2">
    <location>
        <begin position="1"/>
        <end position="78"/>
    </location>
</feature>
<dbReference type="InterPro" id="IPR036663">
    <property type="entry name" value="Fumarylacetoacetase_C_sf"/>
</dbReference>
<dbReference type="GO" id="GO:0016787">
    <property type="term" value="F:hydrolase activity"/>
    <property type="evidence" value="ECO:0007669"/>
    <property type="project" value="UniProtKB-KW"/>
</dbReference>
<name>A0A3B0XRP3_9ZZZZ</name>
<dbReference type="Pfam" id="PF01557">
    <property type="entry name" value="FAA_hydrolase"/>
    <property type="match status" value="1"/>
</dbReference>